<organism evidence="1 2">
    <name type="scientific">Botryotinia calthae</name>
    <dbReference type="NCBI Taxonomy" id="38488"/>
    <lineage>
        <taxon>Eukaryota</taxon>
        <taxon>Fungi</taxon>
        <taxon>Dikarya</taxon>
        <taxon>Ascomycota</taxon>
        <taxon>Pezizomycotina</taxon>
        <taxon>Leotiomycetes</taxon>
        <taxon>Helotiales</taxon>
        <taxon>Sclerotiniaceae</taxon>
        <taxon>Botryotinia</taxon>
    </lineage>
</organism>
<protein>
    <submittedName>
        <fullName evidence="1">Uncharacterized protein</fullName>
    </submittedName>
</protein>
<sequence length="73" mass="8404">MQYQVVALKLGKKRKKREKGRNMCEKGPFRENTIQRARGVERMKKHQATSDERRAATPAPILAQETNLIGLKI</sequence>
<comment type="caution">
    <text evidence="1">The sequence shown here is derived from an EMBL/GenBank/DDBJ whole genome shotgun (WGS) entry which is preliminary data.</text>
</comment>
<proteinExistence type="predicted"/>
<evidence type="ECO:0000313" key="1">
    <source>
        <dbReference type="EMBL" id="TEY45372.1"/>
    </source>
</evidence>
<dbReference type="EMBL" id="PHWZ01000335">
    <property type="protein sequence ID" value="TEY45372.1"/>
    <property type="molecule type" value="Genomic_DNA"/>
</dbReference>
<gene>
    <name evidence="1" type="ORF">BOTCAL_0336g00010</name>
</gene>
<reference evidence="1 2" key="1">
    <citation type="submission" date="2017-11" db="EMBL/GenBank/DDBJ databases">
        <title>Comparative genomics of Botrytis spp.</title>
        <authorList>
            <person name="Valero-Jimenez C.A."/>
            <person name="Tapia P."/>
            <person name="Veloso J."/>
            <person name="Silva-Moreno E."/>
            <person name="Staats M."/>
            <person name="Valdes J.H."/>
            <person name="Van Kan J.A.L."/>
        </authorList>
    </citation>
    <scope>NUCLEOTIDE SEQUENCE [LARGE SCALE GENOMIC DNA]</scope>
    <source>
        <strain evidence="1 2">MUCL2830</strain>
    </source>
</reference>
<evidence type="ECO:0000313" key="2">
    <source>
        <dbReference type="Proteomes" id="UP000297299"/>
    </source>
</evidence>
<name>A0A4Y8CT26_9HELO</name>
<keyword evidence="2" id="KW-1185">Reference proteome</keyword>
<accession>A0A4Y8CT26</accession>
<dbReference type="AlphaFoldDB" id="A0A4Y8CT26"/>
<dbReference type="Proteomes" id="UP000297299">
    <property type="component" value="Unassembled WGS sequence"/>
</dbReference>